<proteinExistence type="inferred from homology"/>
<dbReference type="RefSeq" id="WP_345520007.1">
    <property type="nucleotide sequence ID" value="NZ_BAABKM010000002.1"/>
</dbReference>
<evidence type="ECO:0000256" key="5">
    <source>
        <dbReference type="ARBA" id="ARBA00023004"/>
    </source>
</evidence>
<organism evidence="7 8">
    <name type="scientific">Nocardioides conyzicola</name>
    <dbReference type="NCBI Taxonomy" id="1651781"/>
    <lineage>
        <taxon>Bacteria</taxon>
        <taxon>Bacillati</taxon>
        <taxon>Actinomycetota</taxon>
        <taxon>Actinomycetes</taxon>
        <taxon>Propionibacteriales</taxon>
        <taxon>Nocardioidaceae</taxon>
        <taxon>Nocardioides</taxon>
    </lineage>
</organism>
<dbReference type="SUPFAM" id="SSF54593">
    <property type="entry name" value="Glyoxalase/Bleomycin resistance protein/Dihydroxybiphenyl dioxygenase"/>
    <property type="match status" value="1"/>
</dbReference>
<evidence type="ECO:0000256" key="1">
    <source>
        <dbReference type="ARBA" id="ARBA00001962"/>
    </source>
</evidence>
<dbReference type="InterPro" id="IPR004360">
    <property type="entry name" value="Glyas_Fos-R_dOase_dom"/>
</dbReference>
<dbReference type="InterPro" id="IPR041736">
    <property type="entry name" value="4OHPhenylPyrv_dOase_N"/>
</dbReference>
<dbReference type="PIRSF" id="PIRSF009283">
    <property type="entry name" value="HPP_dOase"/>
    <property type="match status" value="1"/>
</dbReference>
<evidence type="ECO:0000256" key="3">
    <source>
        <dbReference type="ARBA" id="ARBA00022723"/>
    </source>
</evidence>
<dbReference type="InterPro" id="IPR041735">
    <property type="entry name" value="4OHPhenylPyrv_dOase_C"/>
</dbReference>
<feature type="domain" description="VOC" evidence="6">
    <location>
        <begin position="42"/>
        <end position="172"/>
    </location>
</feature>
<keyword evidence="5" id="KW-0408">Iron</keyword>
<evidence type="ECO:0000256" key="2">
    <source>
        <dbReference type="ARBA" id="ARBA00005877"/>
    </source>
</evidence>
<dbReference type="InterPro" id="IPR005956">
    <property type="entry name" value="4OHPhenylPyrv_dOase"/>
</dbReference>
<dbReference type="Proteomes" id="UP001499974">
    <property type="component" value="Unassembled WGS sequence"/>
</dbReference>
<feature type="domain" description="VOC" evidence="6">
    <location>
        <begin position="203"/>
        <end position="359"/>
    </location>
</feature>
<dbReference type="Pfam" id="PF00903">
    <property type="entry name" value="Glyoxalase"/>
    <property type="match status" value="2"/>
</dbReference>
<dbReference type="CDD" id="cd08342">
    <property type="entry name" value="HPPD_N_like"/>
    <property type="match status" value="1"/>
</dbReference>
<dbReference type="InterPro" id="IPR037523">
    <property type="entry name" value="VOC_core"/>
</dbReference>
<name>A0ABP8WX93_9ACTN</name>
<dbReference type="NCBIfam" id="TIGR01263">
    <property type="entry name" value="4HPPD"/>
    <property type="match status" value="1"/>
</dbReference>
<sequence>MTTTHHALTADELKADLTLEQLQQLVGLVEYDEEGDVFPVTGWDAIVFVVGNATQAAHYYQSAWGMELVAYSGPEHGNRDHKSFVLRSGSIKFVLNGAVDPDSALADHHRRHGDGVVDIALEVPDVDKCIAQARRAGARVVREPEDVTDEHGTVRIAAIATYGETVHTLVDRSRYDGPYLPGYVAQTSTYQKPVGQPTRLFQALDHIVGNVELGHMDEWVDFYNRVMGFTNMAEFIGDDIATDYSALMSKVVANGNHRVKFPLNEPAVAKKRSQIDEYLDFYRGAGAQHLAVATNDILASVDALRANGVEFLSTPDSYYEDPELRARIGNVRAPIEELQKRGILVDRDEDGYLLQIFTKPLGDRPTVFFELIERHGSLGFGKGNFKALFEAIEREQDARGNL</sequence>
<dbReference type="CDD" id="cd07250">
    <property type="entry name" value="HPPD_C_like"/>
    <property type="match status" value="1"/>
</dbReference>
<protein>
    <submittedName>
        <fullName evidence="7">4-hydroxyphenylpyruvate dioxygenase</fullName>
    </submittedName>
</protein>
<accession>A0ABP8WX93</accession>
<keyword evidence="7" id="KW-0560">Oxidoreductase</keyword>
<gene>
    <name evidence="7" type="primary">hppD</name>
    <name evidence="7" type="ORF">GCM10023349_10730</name>
</gene>
<reference evidence="8" key="1">
    <citation type="journal article" date="2019" name="Int. J. Syst. Evol. Microbiol.">
        <title>The Global Catalogue of Microorganisms (GCM) 10K type strain sequencing project: providing services to taxonomists for standard genome sequencing and annotation.</title>
        <authorList>
            <consortium name="The Broad Institute Genomics Platform"/>
            <consortium name="The Broad Institute Genome Sequencing Center for Infectious Disease"/>
            <person name="Wu L."/>
            <person name="Ma J."/>
        </authorList>
    </citation>
    <scope>NUCLEOTIDE SEQUENCE [LARGE SCALE GENOMIC DNA]</scope>
    <source>
        <strain evidence="8">JCM 18531</strain>
    </source>
</reference>
<keyword evidence="3" id="KW-0479">Metal-binding</keyword>
<dbReference type="GO" id="GO:0051213">
    <property type="term" value="F:dioxygenase activity"/>
    <property type="evidence" value="ECO:0007669"/>
    <property type="project" value="UniProtKB-KW"/>
</dbReference>
<comment type="similarity">
    <text evidence="2">Belongs to the 4HPPD family.</text>
</comment>
<dbReference type="Gene3D" id="3.10.180.10">
    <property type="entry name" value="2,3-Dihydroxybiphenyl 1,2-Dioxygenase, domain 1"/>
    <property type="match status" value="2"/>
</dbReference>
<dbReference type="PANTHER" id="PTHR11959">
    <property type="entry name" value="4-HYDROXYPHENYLPYRUVATE DIOXYGENASE"/>
    <property type="match status" value="1"/>
</dbReference>
<keyword evidence="8" id="KW-1185">Reference proteome</keyword>
<comment type="caution">
    <text evidence="7">The sequence shown here is derived from an EMBL/GenBank/DDBJ whole genome shotgun (WGS) entry which is preliminary data.</text>
</comment>
<dbReference type="InterPro" id="IPR029068">
    <property type="entry name" value="Glyas_Bleomycin-R_OHBP_Dase"/>
</dbReference>
<keyword evidence="7" id="KW-0223">Dioxygenase</keyword>
<dbReference type="EMBL" id="BAABKM010000002">
    <property type="protein sequence ID" value="GAA4696881.1"/>
    <property type="molecule type" value="Genomic_DNA"/>
</dbReference>
<comment type="cofactor">
    <cofactor evidence="1">
        <name>Fe cation</name>
        <dbReference type="ChEBI" id="CHEBI:24875"/>
    </cofactor>
</comment>
<keyword evidence="4" id="KW-0677">Repeat</keyword>
<dbReference type="PROSITE" id="PS51819">
    <property type="entry name" value="VOC"/>
    <property type="match status" value="2"/>
</dbReference>
<evidence type="ECO:0000313" key="8">
    <source>
        <dbReference type="Proteomes" id="UP001499974"/>
    </source>
</evidence>
<evidence type="ECO:0000256" key="4">
    <source>
        <dbReference type="ARBA" id="ARBA00022737"/>
    </source>
</evidence>
<dbReference type="PANTHER" id="PTHR11959:SF1">
    <property type="entry name" value="4-HYDROXYPHENYLPYRUVATE DIOXYGENASE"/>
    <property type="match status" value="1"/>
</dbReference>
<evidence type="ECO:0000259" key="6">
    <source>
        <dbReference type="PROSITE" id="PS51819"/>
    </source>
</evidence>
<evidence type="ECO:0000313" key="7">
    <source>
        <dbReference type="EMBL" id="GAA4696881.1"/>
    </source>
</evidence>